<dbReference type="InterPro" id="IPR004360">
    <property type="entry name" value="Glyas_Fos-R_dOase_dom"/>
</dbReference>
<comment type="caution">
    <text evidence="2">The sequence shown here is derived from an EMBL/GenBank/DDBJ whole genome shotgun (WGS) entry which is preliminary data.</text>
</comment>
<keyword evidence="3" id="KW-1185">Reference proteome</keyword>
<evidence type="ECO:0000313" key="3">
    <source>
        <dbReference type="Proteomes" id="UP000319502"/>
    </source>
</evidence>
<dbReference type="SUPFAM" id="SSF54593">
    <property type="entry name" value="Glyoxalase/Bleomycin resistance protein/Dihydroxybiphenyl dioxygenase"/>
    <property type="match status" value="1"/>
</dbReference>
<organism evidence="2 3">
    <name type="scientific">Denitromonas halophila</name>
    <dbReference type="NCBI Taxonomy" id="1629404"/>
    <lineage>
        <taxon>Bacteria</taxon>
        <taxon>Pseudomonadati</taxon>
        <taxon>Pseudomonadota</taxon>
        <taxon>Betaproteobacteria</taxon>
        <taxon>Rhodocyclales</taxon>
        <taxon>Zoogloeaceae</taxon>
        <taxon>Denitromonas</taxon>
    </lineage>
</organism>
<dbReference type="InterPro" id="IPR029068">
    <property type="entry name" value="Glyas_Bleomycin-R_OHBP_Dase"/>
</dbReference>
<feature type="domain" description="VOC" evidence="1">
    <location>
        <begin position="5"/>
        <end position="125"/>
    </location>
</feature>
<proteinExistence type="predicted"/>
<dbReference type="InterPro" id="IPR050383">
    <property type="entry name" value="GlyoxalaseI/FosfomycinResist"/>
</dbReference>
<dbReference type="CDD" id="cd07253">
    <property type="entry name" value="GLOD5"/>
    <property type="match status" value="1"/>
</dbReference>
<gene>
    <name evidence="2" type="ORF">FHP91_12405</name>
</gene>
<accession>A0A557QQU2</accession>
<protein>
    <submittedName>
        <fullName evidence="2">VOC family protein</fullName>
    </submittedName>
</protein>
<reference evidence="2 3" key="1">
    <citation type="submission" date="2019-07" db="EMBL/GenBank/DDBJ databases">
        <title>The pathways for chlorine oxyanion respiration interact through the shared metabolite chlorate.</title>
        <authorList>
            <person name="Barnum T.P."/>
            <person name="Cheng Y."/>
            <person name="Hill K.A."/>
            <person name="Lucas L.N."/>
            <person name="Carlson H.K."/>
            <person name="Coates J.D."/>
        </authorList>
    </citation>
    <scope>NUCLEOTIDE SEQUENCE [LARGE SCALE GENOMIC DNA]</scope>
    <source>
        <strain evidence="2 3">SFB-3</strain>
    </source>
</reference>
<sequence length="126" mass="13460">MRISHLDHLVLTVADIAASCDFYTRVMKMEKVVFGGGRIALAFGHQKINLHQHHAELQPHANAPLPGSADLCFISSTPLTEVIAHLADCGVAVLDGPIPRTGATGPILSVYFRDPDGNLIEVSNPA</sequence>
<dbReference type="InterPro" id="IPR037523">
    <property type="entry name" value="VOC_core"/>
</dbReference>
<dbReference type="OrthoDB" id="9812656at2"/>
<evidence type="ECO:0000259" key="1">
    <source>
        <dbReference type="PROSITE" id="PS51819"/>
    </source>
</evidence>
<dbReference type="AlphaFoldDB" id="A0A557QQU2"/>
<name>A0A557QQU2_9RHOO</name>
<dbReference type="EMBL" id="VMNK01000011">
    <property type="protein sequence ID" value="TVO55280.1"/>
    <property type="molecule type" value="Genomic_DNA"/>
</dbReference>
<dbReference type="PROSITE" id="PS51819">
    <property type="entry name" value="VOC"/>
    <property type="match status" value="1"/>
</dbReference>
<dbReference type="Proteomes" id="UP000319502">
    <property type="component" value="Unassembled WGS sequence"/>
</dbReference>
<dbReference type="PANTHER" id="PTHR21366">
    <property type="entry name" value="GLYOXALASE FAMILY PROTEIN"/>
    <property type="match status" value="1"/>
</dbReference>
<dbReference type="Gene3D" id="3.10.180.10">
    <property type="entry name" value="2,3-Dihydroxybiphenyl 1,2-Dioxygenase, domain 1"/>
    <property type="match status" value="1"/>
</dbReference>
<dbReference type="Pfam" id="PF00903">
    <property type="entry name" value="Glyoxalase"/>
    <property type="match status" value="1"/>
</dbReference>
<evidence type="ECO:0000313" key="2">
    <source>
        <dbReference type="EMBL" id="TVO55280.1"/>
    </source>
</evidence>
<dbReference type="RefSeq" id="WP_144309901.1">
    <property type="nucleotide sequence ID" value="NZ_VMNK01000011.1"/>
</dbReference>
<dbReference type="PANTHER" id="PTHR21366:SF14">
    <property type="entry name" value="GLYOXALASE DOMAIN-CONTAINING PROTEIN 5"/>
    <property type="match status" value="1"/>
</dbReference>